<dbReference type="Proteomes" id="UP001187346">
    <property type="component" value="Unassembled WGS sequence"/>
</dbReference>
<comment type="caution">
    <text evidence="3">The sequence shown here is derived from an EMBL/GenBank/DDBJ whole genome shotgun (WGS) entry which is preliminary data.</text>
</comment>
<dbReference type="InterPro" id="IPR050237">
    <property type="entry name" value="ATP-dep_AMP-bd_enzyme"/>
</dbReference>
<dbReference type="PROSITE" id="PS00455">
    <property type="entry name" value="AMP_BINDING"/>
    <property type="match status" value="1"/>
</dbReference>
<sequence length="513" mass="55626">MYLTQSLHRAVRQSPDVPFTVYNGRTHTATETYDAVSRLAGGLTGLGVRGDDRVGLLSLNTDRFCQIALATAWADAVVVPLNTRWSVTEHAYALDDADVRVLFVDDAFLPMVAELRARTPGLRTIVHCGDAPTPEGLLPLARLLAAEPVEDAHRQGDAMAGIFYTGGTTGLPKGVMLGHRQLYITALGTLLHTELPRGGTSVLAAPAFHLAGFAFWIVGMLADMTTTPVAVFDPVGILRTIQDQRAKQTLLVPAMIQAIVGHPDADAYDLSSLEVLAYGASPISETLLTRARAAFRSARFLQVYGMTELSPSTTLLLDADHDDPVLRRSVGRAAPYAQVKIVDEKDTEVPPGTIGEITAAGEHVMLGYWKRPAETAEAVRDGWMHTGDVGYMDERGYVYVVDRLKDMIVSGGENVYSTEVENVVAKHPAVVQVAVIGLPDERWGERVHAVVTLVPDATLTLEELQDFCRKEIAGYKCPRSLERVDQFPMSGAGKILKRELRTSTRSGTGGTQD</sequence>
<dbReference type="InterPro" id="IPR025110">
    <property type="entry name" value="AMP-bd_C"/>
</dbReference>
<name>A0ABU4FG74_9ACTN</name>
<feature type="domain" description="AMP-binding enzyme C-terminal" evidence="2">
    <location>
        <begin position="419"/>
        <end position="494"/>
    </location>
</feature>
<dbReference type="RefSeq" id="WP_266864855.1">
    <property type="nucleotide sequence ID" value="NZ_JAPEMW010000001.1"/>
</dbReference>
<proteinExistence type="predicted"/>
<organism evidence="3 4">
    <name type="scientific">Streptomyces prunicolor</name>
    <dbReference type="NCBI Taxonomy" id="67348"/>
    <lineage>
        <taxon>Bacteria</taxon>
        <taxon>Bacillati</taxon>
        <taxon>Actinomycetota</taxon>
        <taxon>Actinomycetes</taxon>
        <taxon>Kitasatosporales</taxon>
        <taxon>Streptomycetaceae</taxon>
        <taxon>Streptomyces</taxon>
    </lineage>
</organism>
<dbReference type="Pfam" id="PF00501">
    <property type="entry name" value="AMP-binding"/>
    <property type="match status" value="1"/>
</dbReference>
<dbReference type="Pfam" id="PF13193">
    <property type="entry name" value="AMP-binding_C"/>
    <property type="match status" value="1"/>
</dbReference>
<dbReference type="SUPFAM" id="SSF56801">
    <property type="entry name" value="Acetyl-CoA synthetase-like"/>
    <property type="match status" value="1"/>
</dbReference>
<reference evidence="3 4" key="1">
    <citation type="submission" date="2023-10" db="EMBL/GenBank/DDBJ databases">
        <title>Characterization of rhizosphere-enriched actinobacteria from wheat plants lab-grown on chernevaya soil.</title>
        <authorList>
            <person name="Tikhonova E.N."/>
            <person name="Konopkin A."/>
            <person name="Kravchenko I.K."/>
        </authorList>
    </citation>
    <scope>NUCLEOTIDE SEQUENCE [LARGE SCALE GENOMIC DNA]</scope>
    <source>
        <strain evidence="3 4">RR29</strain>
    </source>
</reference>
<dbReference type="InterPro" id="IPR020845">
    <property type="entry name" value="AMP-binding_CS"/>
</dbReference>
<evidence type="ECO:0000313" key="4">
    <source>
        <dbReference type="Proteomes" id="UP001187346"/>
    </source>
</evidence>
<dbReference type="PANTHER" id="PTHR43767">
    <property type="entry name" value="LONG-CHAIN-FATTY-ACID--COA LIGASE"/>
    <property type="match status" value="1"/>
</dbReference>
<gene>
    <name evidence="3" type="ORF">R5A26_23710</name>
</gene>
<dbReference type="InterPro" id="IPR045851">
    <property type="entry name" value="AMP-bd_C_sf"/>
</dbReference>
<accession>A0ABU4FG74</accession>
<dbReference type="Gene3D" id="3.30.300.30">
    <property type="match status" value="1"/>
</dbReference>
<dbReference type="EMBL" id="JAWMAJ010000079">
    <property type="protein sequence ID" value="MDV7218961.1"/>
    <property type="molecule type" value="Genomic_DNA"/>
</dbReference>
<protein>
    <submittedName>
        <fullName evidence="3">AMP-binding protein</fullName>
    </submittedName>
</protein>
<evidence type="ECO:0000259" key="1">
    <source>
        <dbReference type="Pfam" id="PF00501"/>
    </source>
</evidence>
<dbReference type="InterPro" id="IPR000873">
    <property type="entry name" value="AMP-dep_synth/lig_dom"/>
</dbReference>
<evidence type="ECO:0000313" key="3">
    <source>
        <dbReference type="EMBL" id="MDV7218961.1"/>
    </source>
</evidence>
<evidence type="ECO:0000259" key="2">
    <source>
        <dbReference type="Pfam" id="PF13193"/>
    </source>
</evidence>
<keyword evidence="4" id="KW-1185">Reference proteome</keyword>
<dbReference type="Gene3D" id="3.40.50.12780">
    <property type="entry name" value="N-terminal domain of ligase-like"/>
    <property type="match status" value="1"/>
</dbReference>
<feature type="domain" description="AMP-dependent synthetase/ligase" evidence="1">
    <location>
        <begin position="8"/>
        <end position="369"/>
    </location>
</feature>
<dbReference type="PANTHER" id="PTHR43767:SF1">
    <property type="entry name" value="NONRIBOSOMAL PEPTIDE SYNTHASE PES1 (EUROFUNG)-RELATED"/>
    <property type="match status" value="1"/>
</dbReference>
<dbReference type="InterPro" id="IPR042099">
    <property type="entry name" value="ANL_N_sf"/>
</dbReference>